<evidence type="ECO:0000313" key="1">
    <source>
        <dbReference type="EMBL" id="AIF82834.1"/>
    </source>
</evidence>
<accession>A0A075MU51</accession>
<name>A0A075MU51_9ARCH</name>
<dbReference type="AlphaFoldDB" id="A0A075MU51"/>
<gene>
    <name evidence="1" type="ORF">NTE_00756</name>
</gene>
<keyword evidence="2" id="KW-1185">Reference proteome</keyword>
<protein>
    <submittedName>
        <fullName evidence="1">Uncharacterized protein</fullName>
    </submittedName>
</protein>
<dbReference type="RefSeq" id="WP_158385051.1">
    <property type="nucleotide sequence ID" value="NZ_CP007174.1"/>
</dbReference>
<sequence>MMTKRNYVEEMCVYGHFAGAVTALQNNIVIIITTCAVSKNEERCKKESP</sequence>
<dbReference type="EMBL" id="CP007174">
    <property type="protein sequence ID" value="AIF82834.1"/>
    <property type="molecule type" value="Genomic_DNA"/>
</dbReference>
<dbReference type="STRING" id="1459636.NTE_00756"/>
<organism evidence="1 2">
    <name type="scientific">Candidatus Nitrososphaera evergladensis SR1</name>
    <dbReference type="NCBI Taxonomy" id="1459636"/>
    <lineage>
        <taxon>Archaea</taxon>
        <taxon>Nitrososphaerota</taxon>
        <taxon>Nitrososphaeria</taxon>
        <taxon>Nitrososphaerales</taxon>
        <taxon>Nitrososphaeraceae</taxon>
        <taxon>Nitrososphaera</taxon>
    </lineage>
</organism>
<proteinExistence type="predicted"/>
<dbReference type="Proteomes" id="UP000028194">
    <property type="component" value="Chromosome"/>
</dbReference>
<dbReference type="HOGENOM" id="CLU_3130666_0_0_2"/>
<evidence type="ECO:0000313" key="2">
    <source>
        <dbReference type="Proteomes" id="UP000028194"/>
    </source>
</evidence>
<reference evidence="1 2" key="1">
    <citation type="journal article" date="2014" name="PLoS ONE">
        <title>Genome Sequence of Candidatus Nitrososphaera evergladensis from Group I.1b Enriched from Everglades Soil Reveals Novel Genomic Features of the Ammonia-Oxidizing Archaea.</title>
        <authorList>
            <person name="Zhalnina K.V."/>
            <person name="Dias R."/>
            <person name="Leonard M.T."/>
            <person name="Dorr de Quadros P."/>
            <person name="Camargo F.A."/>
            <person name="Drew J.C."/>
            <person name="Farmerie W.G."/>
            <person name="Daroub S.H."/>
            <person name="Triplett E.W."/>
        </authorList>
    </citation>
    <scope>NUCLEOTIDE SEQUENCE [LARGE SCALE GENOMIC DNA]</scope>
    <source>
        <strain evidence="1 2">SR1</strain>
    </source>
</reference>
<dbReference type="KEGG" id="nev:NTE_00756"/>
<dbReference type="GeneID" id="43502577"/>